<dbReference type="Proteomes" id="UP001564408">
    <property type="component" value="Unassembled WGS sequence"/>
</dbReference>
<evidence type="ECO:0000313" key="3">
    <source>
        <dbReference type="Proteomes" id="UP001564408"/>
    </source>
</evidence>
<proteinExistence type="predicted"/>
<dbReference type="InterPro" id="IPR028098">
    <property type="entry name" value="Glyco_trans_4-like_N"/>
</dbReference>
<organism evidence="2 3">
    <name type="scientific">Thioalkalicoccus limnaeus</name>
    <dbReference type="NCBI Taxonomy" id="120681"/>
    <lineage>
        <taxon>Bacteria</taxon>
        <taxon>Pseudomonadati</taxon>
        <taxon>Pseudomonadota</taxon>
        <taxon>Gammaproteobacteria</taxon>
        <taxon>Chromatiales</taxon>
        <taxon>Chromatiaceae</taxon>
        <taxon>Thioalkalicoccus</taxon>
    </lineage>
</organism>
<dbReference type="SUPFAM" id="SSF53756">
    <property type="entry name" value="UDP-Glycosyltransferase/glycogen phosphorylase"/>
    <property type="match status" value="1"/>
</dbReference>
<evidence type="ECO:0000313" key="2">
    <source>
        <dbReference type="EMBL" id="MEY6431355.1"/>
    </source>
</evidence>
<protein>
    <submittedName>
        <fullName evidence="2">Glycosyltransferase</fullName>
    </submittedName>
</protein>
<accession>A0ABV4BB84</accession>
<dbReference type="EMBL" id="JBDKXB010000002">
    <property type="protein sequence ID" value="MEY6431355.1"/>
    <property type="molecule type" value="Genomic_DNA"/>
</dbReference>
<name>A0ABV4BB84_9GAMM</name>
<keyword evidence="3" id="KW-1185">Reference proteome</keyword>
<dbReference type="Gene3D" id="3.40.50.2000">
    <property type="entry name" value="Glycogen Phosphorylase B"/>
    <property type="match status" value="1"/>
</dbReference>
<comment type="caution">
    <text evidence="2">The sequence shown here is derived from an EMBL/GenBank/DDBJ whole genome shotgun (WGS) entry which is preliminary data.</text>
</comment>
<gene>
    <name evidence="2" type="ORF">ABC977_02915</name>
</gene>
<feature type="domain" description="Glycosyltransferase subfamily 4-like N-terminal" evidence="1">
    <location>
        <begin position="12"/>
        <end position="163"/>
    </location>
</feature>
<dbReference type="Pfam" id="PF13579">
    <property type="entry name" value="Glyco_trans_4_4"/>
    <property type="match status" value="1"/>
</dbReference>
<reference evidence="2 3" key="1">
    <citation type="submission" date="2024-05" db="EMBL/GenBank/DDBJ databases">
        <title>Genome Sequence and Characterization of the New Strain Purple Sulfur Bacterium of Genus Thioalkalicoccus.</title>
        <authorList>
            <person name="Bryantseva I.A."/>
            <person name="Kyndt J.A."/>
            <person name="Imhoff J.F."/>
        </authorList>
    </citation>
    <scope>NUCLEOTIDE SEQUENCE [LARGE SCALE GENOMIC DNA]</scope>
    <source>
        <strain evidence="2 3">Um2</strain>
    </source>
</reference>
<evidence type="ECO:0000259" key="1">
    <source>
        <dbReference type="Pfam" id="PF13579"/>
    </source>
</evidence>
<sequence>MGQDVISDRYARLYELPRGLAELGHEVRVFCLSYRPAGSIRRRDPVSANGGSLIWHGYDAGPLWIGGLPAYWRTIQRELHDFEPNVLLGGSDAPHAVLTHYLARRLDRPYVIDLYDNYESFGLTRLPGMRRLYRRVLREAAAITAVSEPLSEYLRRLVPRVPVMTLQSTIDPARFRPRDRASARAQLGLPAQARIVGISGSLHPNRGIDRYAATGSDEAGNAL</sequence>